<feature type="region of interest" description="Disordered" evidence="1">
    <location>
        <begin position="122"/>
        <end position="219"/>
    </location>
</feature>
<proteinExistence type="predicted"/>
<dbReference type="EMBL" id="CAJRGZ010000015">
    <property type="protein sequence ID" value="CAG5142389.1"/>
    <property type="molecule type" value="Genomic_DNA"/>
</dbReference>
<protein>
    <submittedName>
        <fullName evidence="2">Uncharacterized protein</fullName>
    </submittedName>
</protein>
<evidence type="ECO:0000313" key="3">
    <source>
        <dbReference type="Proteomes" id="UP000676310"/>
    </source>
</evidence>
<dbReference type="OrthoDB" id="3799942at2759"/>
<sequence length="564" mass="62297">MFNTFRKLMSFWSGANTRVSDSSNDTSTKAAPSPTGGSSQTSDSSTTSGPAYRAAFSSGAPPTQYMKKVARTPSPTITPHSALSGYFFSRVQAGASGSHINNIPPPQVHLFGIPNVSNNRPSSGNAFVKSGDIDMSEASNTPVTPPTTPLGENDNQRASNKSAQHDEQGAPAEDSTIEVTPKDAVRSAFLDRDDRSQLQPRRQRDRQQKSATPQPKANWVDEIVIEEDTPENHLPVGYLGTFRGSRHFVPEYPDMLPCSYRYDYKHRLLCGHWVDSSEPCGSNCRKQNHSQKPFTCPTCRDIVHGILTGSFSVVEATRLKKLREKKNDIAFVACCVEQVTRAAPQLQTGVTEAVVSFFLTNYGHTCERTDNPDPEGSDSIEGIVRDMQERYERKQHERLARENTLNTHEKRKSYEDATNRSESASMFASDDTSIRNEQSQGVDDEMQDMSSASNKKQKTKLDTHRDPIAPKTRGTKRSSPCFSSDDNASPFAFTPGNKPLHVPTTKVYTPPSPQFGEASFLSPPASVVGAIMRKRGNDMDVDDEGDVQMEGGFKKRRVEIWRAS</sequence>
<dbReference type="GeneID" id="67011690"/>
<accession>A0A8J2HXF4</accession>
<feature type="compositionally biased region" description="Polar residues" evidence="1">
    <location>
        <begin position="477"/>
        <end position="487"/>
    </location>
</feature>
<feature type="region of interest" description="Disordered" evidence="1">
    <location>
        <begin position="395"/>
        <end position="508"/>
    </location>
</feature>
<gene>
    <name evidence="2" type="ORF">ALTATR162_LOCUS1142</name>
</gene>
<feature type="compositionally biased region" description="Basic and acidic residues" evidence="1">
    <location>
        <begin position="459"/>
        <end position="468"/>
    </location>
</feature>
<keyword evidence="3" id="KW-1185">Reference proteome</keyword>
<feature type="compositionally biased region" description="Polar residues" evidence="1">
    <location>
        <begin position="16"/>
        <end position="30"/>
    </location>
</feature>
<feature type="region of interest" description="Disordered" evidence="1">
    <location>
        <begin position="16"/>
        <end position="66"/>
    </location>
</feature>
<dbReference type="Proteomes" id="UP000676310">
    <property type="component" value="Unassembled WGS sequence"/>
</dbReference>
<dbReference type="AlphaFoldDB" id="A0A8J2HXF4"/>
<reference evidence="2" key="1">
    <citation type="submission" date="2021-05" db="EMBL/GenBank/DDBJ databases">
        <authorList>
            <person name="Stam R."/>
        </authorList>
    </citation>
    <scope>NUCLEOTIDE SEQUENCE</scope>
    <source>
        <strain evidence="2">CS162</strain>
    </source>
</reference>
<organism evidence="2 3">
    <name type="scientific">Alternaria atra</name>
    <dbReference type="NCBI Taxonomy" id="119953"/>
    <lineage>
        <taxon>Eukaryota</taxon>
        <taxon>Fungi</taxon>
        <taxon>Dikarya</taxon>
        <taxon>Ascomycota</taxon>
        <taxon>Pezizomycotina</taxon>
        <taxon>Dothideomycetes</taxon>
        <taxon>Pleosporomycetidae</taxon>
        <taxon>Pleosporales</taxon>
        <taxon>Pleosporineae</taxon>
        <taxon>Pleosporaceae</taxon>
        <taxon>Alternaria</taxon>
        <taxon>Alternaria sect. Ulocladioides</taxon>
    </lineage>
</organism>
<comment type="caution">
    <text evidence="2">The sequence shown here is derived from an EMBL/GenBank/DDBJ whole genome shotgun (WGS) entry which is preliminary data.</text>
</comment>
<feature type="compositionally biased region" description="Low complexity" evidence="1">
    <location>
        <begin position="32"/>
        <end position="50"/>
    </location>
</feature>
<dbReference type="RefSeq" id="XP_043164672.1">
    <property type="nucleotide sequence ID" value="XM_043308737.1"/>
</dbReference>
<feature type="compositionally biased region" description="Basic and acidic residues" evidence="1">
    <location>
        <begin position="180"/>
        <end position="196"/>
    </location>
</feature>
<name>A0A8J2HXF4_9PLEO</name>
<evidence type="ECO:0000313" key="2">
    <source>
        <dbReference type="EMBL" id="CAG5142389.1"/>
    </source>
</evidence>
<evidence type="ECO:0000256" key="1">
    <source>
        <dbReference type="SAM" id="MobiDB-lite"/>
    </source>
</evidence>